<evidence type="ECO:0000313" key="5">
    <source>
        <dbReference type="EMBL" id="SDW79896.1"/>
    </source>
</evidence>
<dbReference type="InterPro" id="IPR001647">
    <property type="entry name" value="HTH_TetR"/>
</dbReference>
<dbReference type="PROSITE" id="PS50977">
    <property type="entry name" value="HTH_TETR_2"/>
    <property type="match status" value="1"/>
</dbReference>
<name>A0A1H2WHB5_9BACI</name>
<dbReference type="PANTHER" id="PTHR43479">
    <property type="entry name" value="ACREF/ENVCD OPERON REPRESSOR-RELATED"/>
    <property type="match status" value="1"/>
</dbReference>
<evidence type="ECO:0000256" key="2">
    <source>
        <dbReference type="ARBA" id="ARBA00023125"/>
    </source>
</evidence>
<evidence type="ECO:0000313" key="6">
    <source>
        <dbReference type="Proteomes" id="UP000199488"/>
    </source>
</evidence>
<dbReference type="OrthoDB" id="9812993at2"/>
<evidence type="ECO:0000256" key="3">
    <source>
        <dbReference type="PROSITE-ProRule" id="PRU00335"/>
    </source>
</evidence>
<evidence type="ECO:0000256" key="1">
    <source>
        <dbReference type="ARBA" id="ARBA00022491"/>
    </source>
</evidence>
<dbReference type="InterPro" id="IPR009057">
    <property type="entry name" value="Homeodomain-like_sf"/>
</dbReference>
<gene>
    <name evidence="5" type="ORF">SAMN05421781_2431</name>
</gene>
<dbReference type="STRING" id="1122204.SAMN05421781_2431"/>
<dbReference type="EMBL" id="FNNC01000005">
    <property type="protein sequence ID" value="SDW79896.1"/>
    <property type="molecule type" value="Genomic_DNA"/>
</dbReference>
<proteinExistence type="predicted"/>
<dbReference type="PRINTS" id="PR00455">
    <property type="entry name" value="HTHTETR"/>
</dbReference>
<dbReference type="AlphaFoldDB" id="A0A1H2WHB5"/>
<dbReference type="Pfam" id="PF00440">
    <property type="entry name" value="TetR_N"/>
    <property type="match status" value="1"/>
</dbReference>
<dbReference type="PANTHER" id="PTHR43479:SF22">
    <property type="entry name" value="TRANSCRIPTIONAL REGULATOR, TETR FAMILY"/>
    <property type="match status" value="1"/>
</dbReference>
<accession>A0A1H2WHB5</accession>
<evidence type="ECO:0000259" key="4">
    <source>
        <dbReference type="PROSITE" id="PS50977"/>
    </source>
</evidence>
<reference evidence="5 6" key="1">
    <citation type="submission" date="2016-10" db="EMBL/GenBank/DDBJ databases">
        <authorList>
            <person name="de Groot N.N."/>
        </authorList>
    </citation>
    <scope>NUCLEOTIDE SEQUENCE [LARGE SCALE GENOMIC DNA]</scope>
    <source>
        <strain evidence="5 6">DSM 23126</strain>
    </source>
</reference>
<dbReference type="RefSeq" id="WP_091615471.1">
    <property type="nucleotide sequence ID" value="NZ_FNNC01000005.1"/>
</dbReference>
<dbReference type="GO" id="GO:0003677">
    <property type="term" value="F:DNA binding"/>
    <property type="evidence" value="ECO:0007669"/>
    <property type="project" value="UniProtKB-UniRule"/>
</dbReference>
<feature type="domain" description="HTH tetR-type" evidence="4">
    <location>
        <begin position="2"/>
        <end position="62"/>
    </location>
</feature>
<dbReference type="InterPro" id="IPR050624">
    <property type="entry name" value="HTH-type_Tx_Regulator"/>
</dbReference>
<sequence length="293" mass="34261">MADRKDELLEAALHLFVKQGFHSTSIQHITAACGISKGGFYKHFDSKETMLLELLRKVHENMLHEAENYQGTQHESEFKRLEGKIRIELEKFTEYRPLFQMLFTEFPPHKENKISNYLNRMRRFFQDWHEQSLLEAFGPRVHPYVSDLAVILEGIMHSYLTLMTWHVSTLPLNQLSAFIVERLHSIVKDDNDLQAQLPRGWAGGDEPVQGMESIRCEAEALLLFVKARHTQGELPEKTLQTTEMLYEEFKAEIPREFLIDALLHQLQHHAELHTHTQKLSAKWSAWKGEKHIL</sequence>
<dbReference type="SUPFAM" id="SSF46689">
    <property type="entry name" value="Homeodomain-like"/>
    <property type="match status" value="1"/>
</dbReference>
<keyword evidence="2 3" id="KW-0238">DNA-binding</keyword>
<keyword evidence="6" id="KW-1185">Reference proteome</keyword>
<dbReference type="InterPro" id="IPR023772">
    <property type="entry name" value="DNA-bd_HTH_TetR-type_CS"/>
</dbReference>
<dbReference type="PROSITE" id="PS51257">
    <property type="entry name" value="PROKAR_LIPOPROTEIN"/>
    <property type="match status" value="1"/>
</dbReference>
<dbReference type="Gene3D" id="1.10.357.10">
    <property type="entry name" value="Tetracycline Repressor, domain 2"/>
    <property type="match status" value="1"/>
</dbReference>
<feature type="DNA-binding region" description="H-T-H motif" evidence="3">
    <location>
        <begin position="25"/>
        <end position="44"/>
    </location>
</feature>
<dbReference type="PROSITE" id="PS01081">
    <property type="entry name" value="HTH_TETR_1"/>
    <property type="match status" value="1"/>
</dbReference>
<dbReference type="Proteomes" id="UP000199488">
    <property type="component" value="Unassembled WGS sequence"/>
</dbReference>
<protein>
    <submittedName>
        <fullName evidence="5">Transcriptional regulator, TetR family</fullName>
    </submittedName>
</protein>
<keyword evidence="1" id="KW-0678">Repressor</keyword>
<organism evidence="5 6">
    <name type="scientific">Marinococcus luteus</name>
    <dbReference type="NCBI Taxonomy" id="1122204"/>
    <lineage>
        <taxon>Bacteria</taxon>
        <taxon>Bacillati</taxon>
        <taxon>Bacillota</taxon>
        <taxon>Bacilli</taxon>
        <taxon>Bacillales</taxon>
        <taxon>Bacillaceae</taxon>
        <taxon>Marinococcus</taxon>
    </lineage>
</organism>